<evidence type="ECO:0000313" key="6">
    <source>
        <dbReference type="Proteomes" id="UP001189429"/>
    </source>
</evidence>
<feature type="region of interest" description="Disordered" evidence="3">
    <location>
        <begin position="1824"/>
        <end position="1848"/>
    </location>
</feature>
<organism evidence="5 6">
    <name type="scientific">Prorocentrum cordatum</name>
    <dbReference type="NCBI Taxonomy" id="2364126"/>
    <lineage>
        <taxon>Eukaryota</taxon>
        <taxon>Sar</taxon>
        <taxon>Alveolata</taxon>
        <taxon>Dinophyceae</taxon>
        <taxon>Prorocentrales</taxon>
        <taxon>Prorocentraceae</taxon>
        <taxon>Prorocentrum</taxon>
    </lineage>
</organism>
<dbReference type="SUPFAM" id="SSF56672">
    <property type="entry name" value="DNA/RNA polymerases"/>
    <property type="match status" value="1"/>
</dbReference>
<accession>A0ABN9VFM3</accession>
<feature type="region of interest" description="Disordered" evidence="3">
    <location>
        <begin position="1214"/>
        <end position="1235"/>
    </location>
</feature>
<comment type="caution">
    <text evidence="5">The sequence shown here is derived from an EMBL/GenBank/DDBJ whole genome shotgun (WGS) entry which is preliminary data.</text>
</comment>
<dbReference type="PANTHER" id="PTHR10161:SF14">
    <property type="entry name" value="TARTRATE-RESISTANT ACID PHOSPHATASE TYPE 5"/>
    <property type="match status" value="1"/>
</dbReference>
<name>A0ABN9VFM3_9DINO</name>
<sequence length="1848" mass="201583">MFPPWLGRVADVAGAGLVSYLCNVSLVCPSIPPCPALPSVLGGPQWAQAPQPGPSCGPCPEPPTCPGEQVCRCWTLSFSLFLVGVLVGALVARMATTQWVYVWYAGENKWHQHLNLGRIALSRSDHVIYTADGDMYIIQIQDNPDIQATRFGTYATPPVGLRRADVYGFRQEPTQAEVRQLVVEAEEVAGQECRRRAELIGDLQVLRPAAPPPGPAVGLLRGRAAAARATPRAGGVADVNDGVWRVAACVGDFRVGDEIVEHVPSPSRVGDRDLHLLPSGEALFVEYVTSAALPGFLQRAVGADARILPVTRNKRGKRELTWSAMVELTNREEFDASDWGLPGSRTADWCMDYILNEGLGIEGHHEHFRSICKLAASDWGVQEHYQLSLQLKQALCIDMLDGSNLVSVETKFRRMQTIECAHWDKAKDQESKGIGGKLSLEEQAAFSGVTRAHTAIMICPDLIEHVRAELEREGKLNKNLRLARALSLAQRQCLAHNSSSVEKLGAPPRDLSPAEALRQLRVAGGGYCVEESPLGSYDPALVSLPDGKVPPVPLSDVWGDGGISKVELFVQQSLLPADVAAARLDACSVKTPYSDPRLRCARDWEGFARDLHARNLIDFSLDDGVRVDAFFVKKKGGRLRMVIDCRRSNVVFADPAPVALPTGDSFAALELDDPEGILDVEGVGLKDAFYHLELPIELRKYFVMRPVLAGSVGVSSLGGSQVAPAAKLFPRLKVVPMGWSWALWWCQSIMERIAEQSGCPESQRLHDGRPAPGLSEFGHLQYVDNFVSFGYDRVAVRAAAARVAAELERRGLVVTLEDHAGEEEGTFNVLGWDIAASGRLSASGRRLWRARLAVRCLLRRGRCCGADIERILGHLIFITLVRREGLALFEACFRFVQTSYHVEAPLPGGVRTELAVWDGLAPLLWRDLKAGWSMDVGAVDASPWGLGACQSTWAPAAVKSVGRYCERWRFGRAERPPPRRRALAASQRALGQAIAAEVGDPASGGPGLVAFASAADALPAEPVGPPLERDLAEFPEVPKPHSHAMLRVTQRISALSLASGSYLCVRWVPTEFNVADGPSRGRGSPTKPTDIILDKHVPAKHDINSKHEYNIISTVKHDITDMPIISKCGKHDISKHDKHDISKHEISKHDINRHSFTDKHDVSKIGQHGSSTHDTDISTFLPKCDWHAGAGSPPESVAAEPAFVDLGSLATGPPGRACRADRAGPSAGREAQVRPPPGVQVLNAAAVRTARGREAYQVLHTAFVTWARSQQMALSSAADVDKAAVGYLHVMFDEGKHLTYANRLIAAIAWMRPEFSRHGQLRLPRAKQAAAGWKNLAPPKSRQALPIEVVFLIINWLLLQRSYEAALAVWLLFEIYGRPGEIHELRAVDLVPPLMSRGAAHRFWSVTLHAAEVGDVSKTNEFDNSVRLDLPRHQRLAASLDWMLARRWGAGWRASALAREGGAAGLPGSLFLISPADVSQEFRRAVTALGLRRLGAVHLYQMRHDTCFDGHSHHVFVVGDWGGVLQDNGQPAPADSRSAHFGSKAREFVPGADDCAQQRVAAEMAKRAAVSRPSYVINVGDNFYWAGINARCGTSSYPGTDETGQWADGFERIYTGEGLDGKQWLGVLGNHDFGGRVFTAGWDRVISEVHYVDVSVDYYFVDSNVWDAMDPDLNPEHNICSGSYNPPDASCGVHGPRSLSDCASWFENLWTQQLAWLDRELSASDADWQVVVTHFPPLGAWGADQWARLAEEHGIDLFIAGHLHHQFVIGPHADANPLGATAIIVSGGGGGITSEGVPDANGDDDEYGFMDLTLSQQHITIEAISHGGRNRSTTRVRPRPRGRADRYV</sequence>
<keyword evidence="1" id="KW-0732">Signal</keyword>
<proteinExistence type="predicted"/>
<evidence type="ECO:0000259" key="4">
    <source>
        <dbReference type="Pfam" id="PF00149"/>
    </source>
</evidence>
<evidence type="ECO:0000256" key="2">
    <source>
        <dbReference type="ARBA" id="ARBA00022801"/>
    </source>
</evidence>
<dbReference type="Pfam" id="PF00149">
    <property type="entry name" value="Metallophos"/>
    <property type="match status" value="1"/>
</dbReference>
<dbReference type="InterPro" id="IPR004843">
    <property type="entry name" value="Calcineurin-like_PHP"/>
</dbReference>
<dbReference type="PANTHER" id="PTHR10161">
    <property type="entry name" value="TARTRATE-RESISTANT ACID PHOSPHATASE TYPE 5"/>
    <property type="match status" value="1"/>
</dbReference>
<dbReference type="SUPFAM" id="SSF56300">
    <property type="entry name" value="Metallo-dependent phosphatases"/>
    <property type="match status" value="1"/>
</dbReference>
<evidence type="ECO:0000256" key="3">
    <source>
        <dbReference type="SAM" id="MobiDB-lite"/>
    </source>
</evidence>
<feature type="domain" description="Calcineurin-like phosphoesterase" evidence="4">
    <location>
        <begin position="1515"/>
        <end position="1765"/>
    </location>
</feature>
<keyword evidence="6" id="KW-1185">Reference proteome</keyword>
<protein>
    <recommendedName>
        <fullName evidence="4">Calcineurin-like phosphoesterase domain-containing protein</fullName>
    </recommendedName>
</protein>
<dbReference type="EMBL" id="CAUYUJ010017119">
    <property type="protein sequence ID" value="CAK0871973.1"/>
    <property type="molecule type" value="Genomic_DNA"/>
</dbReference>
<evidence type="ECO:0000313" key="5">
    <source>
        <dbReference type="EMBL" id="CAK0871973.1"/>
    </source>
</evidence>
<dbReference type="InterPro" id="IPR051558">
    <property type="entry name" value="Metallophosphoesterase_PAP"/>
</dbReference>
<dbReference type="InterPro" id="IPR029052">
    <property type="entry name" value="Metallo-depent_PP-like"/>
</dbReference>
<dbReference type="InterPro" id="IPR043502">
    <property type="entry name" value="DNA/RNA_pol_sf"/>
</dbReference>
<keyword evidence="2" id="KW-0378">Hydrolase</keyword>
<feature type="compositionally biased region" description="Basic residues" evidence="3">
    <location>
        <begin position="1828"/>
        <end position="1841"/>
    </location>
</feature>
<evidence type="ECO:0000256" key="1">
    <source>
        <dbReference type="ARBA" id="ARBA00022729"/>
    </source>
</evidence>
<reference evidence="5" key="1">
    <citation type="submission" date="2023-10" db="EMBL/GenBank/DDBJ databases">
        <authorList>
            <person name="Chen Y."/>
            <person name="Shah S."/>
            <person name="Dougan E. K."/>
            <person name="Thang M."/>
            <person name="Chan C."/>
        </authorList>
    </citation>
    <scope>NUCLEOTIDE SEQUENCE [LARGE SCALE GENOMIC DNA]</scope>
</reference>
<gene>
    <name evidence="5" type="ORF">PCOR1329_LOCUS57592</name>
</gene>
<dbReference type="Proteomes" id="UP001189429">
    <property type="component" value="Unassembled WGS sequence"/>
</dbReference>
<dbReference type="Gene3D" id="3.60.21.10">
    <property type="match status" value="1"/>
</dbReference>